<keyword evidence="1" id="KW-1133">Transmembrane helix</keyword>
<protein>
    <submittedName>
        <fullName evidence="2">Uncharacterized protein</fullName>
    </submittedName>
</protein>
<dbReference type="EMBL" id="UOFQ01000179">
    <property type="protein sequence ID" value="VAW90295.1"/>
    <property type="molecule type" value="Genomic_DNA"/>
</dbReference>
<feature type="transmembrane region" description="Helical" evidence="1">
    <location>
        <begin position="21"/>
        <end position="41"/>
    </location>
</feature>
<dbReference type="AlphaFoldDB" id="A0A3B0ZA59"/>
<gene>
    <name evidence="2" type="ORF">MNBD_GAMMA17-1454</name>
</gene>
<proteinExistence type="predicted"/>
<sequence>MKCNHHAQGVSLPGVGHATSLLLAISFTLCVGFDLLLPEHAMYETWQNLLPGFEWLSWKSFLLGLIEAYGYGWFFALIWVPIYNFVVFRGNREGRANG</sequence>
<organism evidence="2">
    <name type="scientific">hydrothermal vent metagenome</name>
    <dbReference type="NCBI Taxonomy" id="652676"/>
    <lineage>
        <taxon>unclassified sequences</taxon>
        <taxon>metagenomes</taxon>
        <taxon>ecological metagenomes</taxon>
    </lineage>
</organism>
<reference evidence="2" key="1">
    <citation type="submission" date="2018-06" db="EMBL/GenBank/DDBJ databases">
        <authorList>
            <person name="Zhirakovskaya E."/>
        </authorList>
    </citation>
    <scope>NUCLEOTIDE SEQUENCE</scope>
</reference>
<accession>A0A3B0ZA59</accession>
<dbReference type="InterPro" id="IPR044020">
    <property type="entry name" value="DUF5676"/>
</dbReference>
<dbReference type="Pfam" id="PF18926">
    <property type="entry name" value="DUF5676"/>
    <property type="match status" value="1"/>
</dbReference>
<keyword evidence="1" id="KW-0812">Transmembrane</keyword>
<evidence type="ECO:0000313" key="2">
    <source>
        <dbReference type="EMBL" id="VAW90295.1"/>
    </source>
</evidence>
<feature type="transmembrane region" description="Helical" evidence="1">
    <location>
        <begin position="61"/>
        <end position="86"/>
    </location>
</feature>
<name>A0A3B0ZA59_9ZZZZ</name>
<evidence type="ECO:0000256" key="1">
    <source>
        <dbReference type="SAM" id="Phobius"/>
    </source>
</evidence>
<keyword evidence="1" id="KW-0472">Membrane</keyword>